<evidence type="ECO:0000313" key="4">
    <source>
        <dbReference type="Proteomes" id="UP000295293"/>
    </source>
</evidence>
<comment type="subunit">
    <text evidence="1">Monomer in both c-di-GMP-bound and free forms.</text>
</comment>
<organism evidence="3 4">
    <name type="scientific">Tahibacter aquaticus</name>
    <dbReference type="NCBI Taxonomy" id="520092"/>
    <lineage>
        <taxon>Bacteria</taxon>
        <taxon>Pseudomonadati</taxon>
        <taxon>Pseudomonadota</taxon>
        <taxon>Gammaproteobacteria</taxon>
        <taxon>Lysobacterales</taxon>
        <taxon>Rhodanobacteraceae</taxon>
        <taxon>Tahibacter</taxon>
    </lineage>
</organism>
<dbReference type="Gene3D" id="2.40.10.220">
    <property type="entry name" value="predicted glycosyltransferase like domains"/>
    <property type="match status" value="1"/>
</dbReference>
<evidence type="ECO:0000259" key="2">
    <source>
        <dbReference type="Pfam" id="PF07238"/>
    </source>
</evidence>
<dbReference type="RefSeq" id="WP_133818097.1">
    <property type="nucleotide sequence ID" value="NZ_SNZH01000004.1"/>
</dbReference>
<dbReference type="EMBL" id="SNZH01000004">
    <property type="protein sequence ID" value="TDR45729.1"/>
    <property type="molecule type" value="Genomic_DNA"/>
</dbReference>
<dbReference type="Pfam" id="PF07238">
    <property type="entry name" value="PilZ"/>
    <property type="match status" value="1"/>
</dbReference>
<dbReference type="InterPro" id="IPR009875">
    <property type="entry name" value="PilZ_domain"/>
</dbReference>
<comment type="function">
    <text evidence="1">Binds the second messenger bis-(3'-5') cyclic dimeric guanosine monophosphate (c-di-GMP). Can bind two c-di-GMP molecules per monomer. May play a role in bacterial second-messenger regulated processes. Binding to c-di-GMP induces a conformational change of the C- and N-termini resulting in the exposure of a highly negative surface on one side of the protein to a possible effector protein.</text>
</comment>
<comment type="caution">
    <text evidence="3">The sequence shown here is derived from an EMBL/GenBank/DDBJ whole genome shotgun (WGS) entry which is preliminary data.</text>
</comment>
<reference evidence="3 4" key="1">
    <citation type="submission" date="2019-03" db="EMBL/GenBank/DDBJ databases">
        <title>Genomic Encyclopedia of Type Strains, Phase IV (KMG-IV): sequencing the most valuable type-strain genomes for metagenomic binning, comparative biology and taxonomic classification.</title>
        <authorList>
            <person name="Goeker M."/>
        </authorList>
    </citation>
    <scope>NUCLEOTIDE SEQUENCE [LARGE SCALE GENOMIC DNA]</scope>
    <source>
        <strain evidence="3 4">DSM 21667</strain>
    </source>
</reference>
<dbReference type="OrthoDB" id="5298508at2"/>
<keyword evidence="4" id="KW-1185">Reference proteome</keyword>
<evidence type="ECO:0000313" key="3">
    <source>
        <dbReference type="EMBL" id="TDR45729.1"/>
    </source>
</evidence>
<accession>A0A4R6Z2N0</accession>
<dbReference type="PIRSF" id="PIRSF028141">
    <property type="entry name" value="C-di-GMP_BP_PA4608"/>
    <property type="match status" value="1"/>
</dbReference>
<name>A0A4R6Z2N0_9GAMM</name>
<dbReference type="GO" id="GO:0035438">
    <property type="term" value="F:cyclic-di-GMP binding"/>
    <property type="evidence" value="ECO:0007669"/>
    <property type="project" value="InterPro"/>
</dbReference>
<keyword evidence="1" id="KW-0547">Nucleotide-binding</keyword>
<dbReference type="AlphaFoldDB" id="A0A4R6Z2N0"/>
<dbReference type="Proteomes" id="UP000295293">
    <property type="component" value="Unassembled WGS sequence"/>
</dbReference>
<proteinExistence type="predicted"/>
<sequence>MKSDPAAERRRFQRFNFEGTVRLYSGTAMWETKLVDVSLKGVLIERPAEWNGKIGGGYRMDLRINNSVIISMGVSIAHIMPHRLGCRWEKIDLDSFAQLKRLIELNLGDPALLNRELSALGS</sequence>
<feature type="domain" description="PilZ" evidence="2">
    <location>
        <begin position="8"/>
        <end position="104"/>
    </location>
</feature>
<keyword evidence="1" id="KW-0973">c-di-GMP</keyword>
<gene>
    <name evidence="3" type="ORF">DFR29_104157</name>
</gene>
<evidence type="ECO:0000256" key="1">
    <source>
        <dbReference type="PIRNR" id="PIRNR028141"/>
    </source>
</evidence>
<dbReference type="InterPro" id="IPR027021">
    <property type="entry name" value="C-di-GMP_BP_PA4608"/>
</dbReference>
<dbReference type="SUPFAM" id="SSF141371">
    <property type="entry name" value="PilZ domain-like"/>
    <property type="match status" value="1"/>
</dbReference>
<protein>
    <recommendedName>
        <fullName evidence="1">Cyclic diguanosine monophosphate-binding protein</fullName>
        <shortName evidence="1">c-di-GMP-binding protein</shortName>
    </recommendedName>
    <alternativeName>
        <fullName evidence="1">Pilz domain-containing protein</fullName>
    </alternativeName>
</protein>